<keyword evidence="1" id="KW-1133">Transmembrane helix</keyword>
<feature type="transmembrane region" description="Helical" evidence="1">
    <location>
        <begin position="120"/>
        <end position="142"/>
    </location>
</feature>
<dbReference type="KEGG" id="suam:BOO69_16630"/>
<gene>
    <name evidence="2" type="ORF">BOO69_16630</name>
</gene>
<dbReference type="EMBL" id="CP018076">
    <property type="protein sequence ID" value="APE44844.1"/>
    <property type="molecule type" value="Genomic_DNA"/>
</dbReference>
<keyword evidence="3" id="KW-1185">Reference proteome</keyword>
<dbReference type="PIRSF" id="PIRSF033239">
    <property type="entry name" value="ExoD"/>
    <property type="match status" value="1"/>
</dbReference>
<protein>
    <recommendedName>
        <fullName evidence="4">Exopolysaccharide biosynthesis protein</fullName>
    </recommendedName>
</protein>
<dbReference type="InterPro" id="IPR010331">
    <property type="entry name" value="ExoD"/>
</dbReference>
<reference evidence="2 3" key="1">
    <citation type="submission" date="2016-11" db="EMBL/GenBank/DDBJ databases">
        <title>Complete genome sequence of Sulfitobacter sp. AM1-D1, a toxic bacteria associated with marine dinoflagellate Alexandrium minutum in East China Sea.</title>
        <authorList>
            <person name="Yang Q."/>
            <person name="Zhang X."/>
            <person name="Tian X."/>
        </authorList>
    </citation>
    <scope>NUCLEOTIDE SEQUENCE [LARGE SCALE GENOMIC DNA]</scope>
    <source>
        <strain evidence="2 3">AM1-D1</strain>
    </source>
</reference>
<dbReference type="AlphaFoldDB" id="A0A1J0WKK1"/>
<name>A0A1J0WKK1_9RHOB</name>
<proteinExistence type="predicted"/>
<keyword evidence="1" id="KW-0812">Transmembrane</keyword>
<dbReference type="RefSeq" id="WP_071973189.1">
    <property type="nucleotide sequence ID" value="NZ_CP018076.1"/>
</dbReference>
<dbReference type="STRING" id="1917485.BOO69_16630"/>
<dbReference type="PANTHER" id="PTHR41795:SF1">
    <property type="entry name" value="EXOPOLYSACCHARIDE SYNTHESIS PROTEIN"/>
    <property type="match status" value="1"/>
</dbReference>
<organism evidence="2 3">
    <name type="scientific">Sulfitobacter alexandrii</name>
    <dbReference type="NCBI Taxonomy" id="1917485"/>
    <lineage>
        <taxon>Bacteria</taxon>
        <taxon>Pseudomonadati</taxon>
        <taxon>Pseudomonadota</taxon>
        <taxon>Alphaproteobacteria</taxon>
        <taxon>Rhodobacterales</taxon>
        <taxon>Roseobacteraceae</taxon>
        <taxon>Sulfitobacter</taxon>
    </lineage>
</organism>
<evidence type="ECO:0000313" key="3">
    <source>
        <dbReference type="Proteomes" id="UP000181897"/>
    </source>
</evidence>
<sequence length="194" mass="20732">MSNPKTSVSDILDTLDDLADRDDDVTIGDVTEALGGRGFGPLIVLPALIVISPLGGIPLLPTLMAVVIAVFAVQVIFQRKHLWLPDMLRSRAVDDGRVKKAVERVRPVARWMDAHMGNRLTILTGPPMETIVAIIIVALCAFVPPAELIPFAALLPMSAVGTLGLALTLKDGIIMALGLVASVLALWGIYIWVL</sequence>
<accession>A0A1J0WKK1</accession>
<dbReference type="Proteomes" id="UP000181897">
    <property type="component" value="Chromosome"/>
</dbReference>
<dbReference type="Pfam" id="PF06055">
    <property type="entry name" value="ExoD"/>
    <property type="match status" value="1"/>
</dbReference>
<keyword evidence="1" id="KW-0472">Membrane</keyword>
<evidence type="ECO:0000313" key="2">
    <source>
        <dbReference type="EMBL" id="APE44844.1"/>
    </source>
</evidence>
<evidence type="ECO:0000256" key="1">
    <source>
        <dbReference type="SAM" id="Phobius"/>
    </source>
</evidence>
<evidence type="ECO:0008006" key="4">
    <source>
        <dbReference type="Google" id="ProtNLM"/>
    </source>
</evidence>
<feature type="transmembrane region" description="Helical" evidence="1">
    <location>
        <begin position="44"/>
        <end position="77"/>
    </location>
</feature>
<dbReference type="PANTHER" id="PTHR41795">
    <property type="entry name" value="EXOPOLYSACCHARIDE SYNTHESIS PROTEIN"/>
    <property type="match status" value="1"/>
</dbReference>
<feature type="transmembrane region" description="Helical" evidence="1">
    <location>
        <begin position="174"/>
        <end position="193"/>
    </location>
</feature>
<dbReference type="OrthoDB" id="7949130at2"/>